<gene>
    <name evidence="2" type="ORF">NDU88_004324</name>
</gene>
<organism evidence="2 3">
    <name type="scientific">Pleurodeles waltl</name>
    <name type="common">Iberian ribbed newt</name>
    <dbReference type="NCBI Taxonomy" id="8319"/>
    <lineage>
        <taxon>Eukaryota</taxon>
        <taxon>Metazoa</taxon>
        <taxon>Chordata</taxon>
        <taxon>Craniata</taxon>
        <taxon>Vertebrata</taxon>
        <taxon>Euteleostomi</taxon>
        <taxon>Amphibia</taxon>
        <taxon>Batrachia</taxon>
        <taxon>Caudata</taxon>
        <taxon>Salamandroidea</taxon>
        <taxon>Salamandridae</taxon>
        <taxon>Pleurodelinae</taxon>
        <taxon>Pleurodeles</taxon>
    </lineage>
</organism>
<sequence length="112" mass="12641">MDWATHSHVLELSNLYFQEDEGSVTSGAILWESYKTVMRGHLKAHVAVKKRDRLHSGENGKGTVRQETGYVAALDIEQAMSLARLREESKRLVHQEPRTPQSVAEHSLSDSE</sequence>
<proteinExistence type="predicted"/>
<dbReference type="AlphaFoldDB" id="A0AAV7TR51"/>
<feature type="region of interest" description="Disordered" evidence="1">
    <location>
        <begin position="90"/>
        <end position="112"/>
    </location>
</feature>
<name>A0AAV7TR51_PLEWA</name>
<evidence type="ECO:0000313" key="2">
    <source>
        <dbReference type="EMBL" id="KAJ1179088.1"/>
    </source>
</evidence>
<reference evidence="2" key="1">
    <citation type="journal article" date="2022" name="bioRxiv">
        <title>Sequencing and chromosome-scale assembly of the giantPleurodeles waltlgenome.</title>
        <authorList>
            <person name="Brown T."/>
            <person name="Elewa A."/>
            <person name="Iarovenko S."/>
            <person name="Subramanian E."/>
            <person name="Araus A.J."/>
            <person name="Petzold A."/>
            <person name="Susuki M."/>
            <person name="Suzuki K.-i.T."/>
            <person name="Hayashi T."/>
            <person name="Toyoda A."/>
            <person name="Oliveira C."/>
            <person name="Osipova E."/>
            <person name="Leigh N.D."/>
            <person name="Simon A."/>
            <person name="Yun M.H."/>
        </authorList>
    </citation>
    <scope>NUCLEOTIDE SEQUENCE</scope>
    <source>
        <strain evidence="2">20211129_DDA</strain>
        <tissue evidence="2">Liver</tissue>
    </source>
</reference>
<dbReference type="Proteomes" id="UP001066276">
    <property type="component" value="Chromosome 3_2"/>
</dbReference>
<evidence type="ECO:0000256" key="1">
    <source>
        <dbReference type="SAM" id="MobiDB-lite"/>
    </source>
</evidence>
<keyword evidence="3" id="KW-1185">Reference proteome</keyword>
<protein>
    <submittedName>
        <fullName evidence="2">Uncharacterized protein</fullName>
    </submittedName>
</protein>
<evidence type="ECO:0000313" key="3">
    <source>
        <dbReference type="Proteomes" id="UP001066276"/>
    </source>
</evidence>
<comment type="caution">
    <text evidence="2">The sequence shown here is derived from an EMBL/GenBank/DDBJ whole genome shotgun (WGS) entry which is preliminary data.</text>
</comment>
<accession>A0AAV7TR51</accession>
<dbReference type="EMBL" id="JANPWB010000006">
    <property type="protein sequence ID" value="KAJ1179088.1"/>
    <property type="molecule type" value="Genomic_DNA"/>
</dbReference>